<proteinExistence type="predicted"/>
<evidence type="ECO:0000313" key="16">
    <source>
        <dbReference type="Proteomes" id="UP000030764"/>
    </source>
</evidence>
<dbReference type="Pfam" id="PF00320">
    <property type="entry name" value="GATA"/>
    <property type="match status" value="2"/>
</dbReference>
<dbReference type="Proteomes" id="UP000030758">
    <property type="component" value="Unassembled WGS sequence"/>
</dbReference>
<gene>
    <name evidence="14" type="ORF">M513_06863</name>
    <name evidence="15" type="ORF">M514_06863</name>
</gene>
<evidence type="ECO:0000256" key="8">
    <source>
        <dbReference type="ARBA" id="ARBA00023159"/>
    </source>
</evidence>
<dbReference type="EMBL" id="KL363229">
    <property type="protein sequence ID" value="KFD52300.1"/>
    <property type="molecule type" value="Genomic_DNA"/>
</dbReference>
<dbReference type="Gene3D" id="3.30.50.10">
    <property type="entry name" value="Erythroid Transcription Factor GATA-1, subunit A"/>
    <property type="match status" value="2"/>
</dbReference>
<feature type="compositionally biased region" description="Low complexity" evidence="12">
    <location>
        <begin position="85"/>
        <end position="107"/>
    </location>
</feature>
<dbReference type="GO" id="GO:0005634">
    <property type="term" value="C:nucleus"/>
    <property type="evidence" value="ECO:0007669"/>
    <property type="project" value="UniProtKB-SubCell"/>
</dbReference>
<dbReference type="PROSITE" id="PS00344">
    <property type="entry name" value="GATA_ZN_FINGER_1"/>
    <property type="match status" value="2"/>
</dbReference>
<evidence type="ECO:0000256" key="9">
    <source>
        <dbReference type="ARBA" id="ARBA00023163"/>
    </source>
</evidence>
<evidence type="ECO:0000256" key="4">
    <source>
        <dbReference type="ARBA" id="ARBA00022771"/>
    </source>
</evidence>
<dbReference type="Proteomes" id="UP000030764">
    <property type="component" value="Unassembled WGS sequence"/>
</dbReference>
<evidence type="ECO:0000256" key="1">
    <source>
        <dbReference type="ARBA" id="ARBA00004123"/>
    </source>
</evidence>
<evidence type="ECO:0000256" key="5">
    <source>
        <dbReference type="ARBA" id="ARBA00022833"/>
    </source>
</evidence>
<name>A0A085NBA9_9BILA</name>
<dbReference type="FunFam" id="3.30.50.10:FF:000001">
    <property type="entry name" value="GATA transcription factor (GATAd)"/>
    <property type="match status" value="1"/>
</dbReference>
<evidence type="ECO:0000256" key="3">
    <source>
        <dbReference type="ARBA" id="ARBA00022737"/>
    </source>
</evidence>
<sequence length="529" mass="55261">LDNHIPLTIPSEVANLFTLSTFCKHSRRQHASTGCTISKPTMDYFASPMQNLYNAAPMVSCNGNDGLSSLLSAGESTTAVAAVTNNNNNNANSNGPTRSSTGGTPTLPGGGDFGSPVAATAAGHQNSANSPVKPASYYATAAAAAAAQSHSYGYSSGTNGHSLYHSPFHPALASSLSLPTSWLNSCSENGKASLTTGGWHPASFAHLSPTTLYSASSLPKTVDGSGDAAPTYQTSVITHSNVDAVIKHQSYAPTMGSATAAGGLNEHYAPSILAAGSAAAAAASSFFSSYHHHPYGTPTADYGSLAFHSNMLARSLQHCSSRTKTKSRSLTEGRECVNCGATSTPLWRRDGTGHYLCNACGLYHKMNGQNRPLIKPKKRSSASKRTGINCANCGTNTTTLWRRNQNGDPVCNACGLYYKLHNVNRPLSMKKEGIQTRNRKLSGKSKKKRIMSDAGAGNGTANFLLPNVLTKGTLTNPAYGDMAKSYLSLDASYAGPMPNTFSSHHHHSGIPSSLTNALNQGINIVGALA</sequence>
<keyword evidence="8" id="KW-0010">Activator</keyword>
<dbReference type="PANTHER" id="PTHR10071">
    <property type="entry name" value="TRANSCRIPTION FACTOR GATA FAMILY MEMBER"/>
    <property type="match status" value="1"/>
</dbReference>
<keyword evidence="6" id="KW-0805">Transcription regulation</keyword>
<evidence type="ECO:0000313" key="15">
    <source>
        <dbReference type="EMBL" id="KFD66755.1"/>
    </source>
</evidence>
<dbReference type="GO" id="GO:0045944">
    <property type="term" value="P:positive regulation of transcription by RNA polymerase II"/>
    <property type="evidence" value="ECO:0007669"/>
    <property type="project" value="TreeGrafter"/>
</dbReference>
<feature type="region of interest" description="Disordered" evidence="12">
    <location>
        <begin position="85"/>
        <end position="128"/>
    </location>
</feature>
<keyword evidence="5" id="KW-0862">Zinc</keyword>
<dbReference type="PROSITE" id="PS50114">
    <property type="entry name" value="GATA_ZN_FINGER_2"/>
    <property type="match status" value="2"/>
</dbReference>
<dbReference type="InterPro" id="IPR039355">
    <property type="entry name" value="Transcription_factor_GATA"/>
</dbReference>
<evidence type="ECO:0000256" key="10">
    <source>
        <dbReference type="ARBA" id="ARBA00023242"/>
    </source>
</evidence>
<keyword evidence="2" id="KW-0479">Metal-binding</keyword>
<evidence type="ECO:0000256" key="12">
    <source>
        <dbReference type="SAM" id="MobiDB-lite"/>
    </source>
</evidence>
<feature type="domain" description="GATA-type" evidence="13">
    <location>
        <begin position="384"/>
        <end position="437"/>
    </location>
</feature>
<evidence type="ECO:0000256" key="7">
    <source>
        <dbReference type="ARBA" id="ARBA00023125"/>
    </source>
</evidence>
<dbReference type="SUPFAM" id="SSF57716">
    <property type="entry name" value="Glucocorticoid receptor-like (DNA-binding domain)"/>
    <property type="match status" value="2"/>
</dbReference>
<keyword evidence="10" id="KW-0539">Nucleus</keyword>
<dbReference type="GO" id="GO:0000978">
    <property type="term" value="F:RNA polymerase II cis-regulatory region sequence-specific DNA binding"/>
    <property type="evidence" value="ECO:0007669"/>
    <property type="project" value="TreeGrafter"/>
</dbReference>
<evidence type="ECO:0000259" key="13">
    <source>
        <dbReference type="PROSITE" id="PS50114"/>
    </source>
</evidence>
<dbReference type="GO" id="GO:0000981">
    <property type="term" value="F:DNA-binding transcription factor activity, RNA polymerase II-specific"/>
    <property type="evidence" value="ECO:0007669"/>
    <property type="project" value="TreeGrafter"/>
</dbReference>
<dbReference type="InterPro" id="IPR013088">
    <property type="entry name" value="Znf_NHR/GATA"/>
</dbReference>
<evidence type="ECO:0000256" key="2">
    <source>
        <dbReference type="ARBA" id="ARBA00022723"/>
    </source>
</evidence>
<evidence type="ECO:0000256" key="11">
    <source>
        <dbReference type="PROSITE-ProRule" id="PRU00094"/>
    </source>
</evidence>
<dbReference type="GO" id="GO:0008270">
    <property type="term" value="F:zinc ion binding"/>
    <property type="evidence" value="ECO:0007669"/>
    <property type="project" value="UniProtKB-KW"/>
</dbReference>
<keyword evidence="4 11" id="KW-0863">Zinc-finger</keyword>
<dbReference type="EMBL" id="KL367521">
    <property type="protein sequence ID" value="KFD66755.1"/>
    <property type="molecule type" value="Genomic_DNA"/>
</dbReference>
<feature type="domain" description="GATA-type" evidence="13">
    <location>
        <begin position="330"/>
        <end position="385"/>
    </location>
</feature>
<dbReference type="PRINTS" id="PR00619">
    <property type="entry name" value="GATAZNFINGER"/>
</dbReference>
<evidence type="ECO:0000313" key="14">
    <source>
        <dbReference type="EMBL" id="KFD52300.1"/>
    </source>
</evidence>
<protein>
    <recommendedName>
        <fullName evidence="13">GATA-type domain-containing protein</fullName>
    </recommendedName>
</protein>
<keyword evidence="9" id="KW-0804">Transcription</keyword>
<accession>A0A085NBA9</accession>
<keyword evidence="3" id="KW-0677">Repeat</keyword>
<comment type="subcellular location">
    <subcellularLocation>
        <location evidence="1">Nucleus</location>
    </subcellularLocation>
</comment>
<keyword evidence="16" id="KW-1185">Reference proteome</keyword>
<dbReference type="AlphaFoldDB" id="A0A085NBA9"/>
<evidence type="ECO:0000256" key="6">
    <source>
        <dbReference type="ARBA" id="ARBA00023015"/>
    </source>
</evidence>
<feature type="non-terminal residue" evidence="15">
    <location>
        <position position="1"/>
    </location>
</feature>
<dbReference type="FunFam" id="3.30.50.10:FF:000032">
    <property type="entry name" value="Transcription factor GATA-3"/>
    <property type="match status" value="1"/>
</dbReference>
<organism evidence="15">
    <name type="scientific">Trichuris suis</name>
    <name type="common">pig whipworm</name>
    <dbReference type="NCBI Taxonomy" id="68888"/>
    <lineage>
        <taxon>Eukaryota</taxon>
        <taxon>Metazoa</taxon>
        <taxon>Ecdysozoa</taxon>
        <taxon>Nematoda</taxon>
        <taxon>Enoplea</taxon>
        <taxon>Dorylaimia</taxon>
        <taxon>Trichinellida</taxon>
        <taxon>Trichuridae</taxon>
        <taxon>Trichuris</taxon>
    </lineage>
</organism>
<dbReference type="SMART" id="SM00401">
    <property type="entry name" value="ZnF_GATA"/>
    <property type="match status" value="2"/>
</dbReference>
<keyword evidence="7" id="KW-0238">DNA-binding</keyword>
<reference evidence="15 16" key="1">
    <citation type="journal article" date="2014" name="Nat. Genet.">
        <title>Genome and transcriptome of the porcine whipworm Trichuris suis.</title>
        <authorList>
            <person name="Jex A.R."/>
            <person name="Nejsum P."/>
            <person name="Schwarz E.M."/>
            <person name="Hu L."/>
            <person name="Young N.D."/>
            <person name="Hall R.S."/>
            <person name="Korhonen P.K."/>
            <person name="Liao S."/>
            <person name="Thamsborg S."/>
            <person name="Xia J."/>
            <person name="Xu P."/>
            <person name="Wang S."/>
            <person name="Scheerlinck J.P."/>
            <person name="Hofmann A."/>
            <person name="Sternberg P.W."/>
            <person name="Wang J."/>
            <person name="Gasser R.B."/>
        </authorList>
    </citation>
    <scope>NUCLEOTIDE SEQUENCE [LARGE SCALE GENOMIC DNA]</scope>
    <source>
        <strain evidence="15">DCEP-RM93F</strain>
        <strain evidence="14">DCEP-RM93M</strain>
    </source>
</reference>
<dbReference type="CDD" id="cd00202">
    <property type="entry name" value="ZnF_GATA"/>
    <property type="match status" value="2"/>
</dbReference>
<dbReference type="GO" id="GO:0000122">
    <property type="term" value="P:negative regulation of transcription by RNA polymerase II"/>
    <property type="evidence" value="ECO:0007669"/>
    <property type="project" value="TreeGrafter"/>
</dbReference>
<dbReference type="GO" id="GO:0045165">
    <property type="term" value="P:cell fate commitment"/>
    <property type="evidence" value="ECO:0007669"/>
    <property type="project" value="TreeGrafter"/>
</dbReference>
<dbReference type="InterPro" id="IPR000679">
    <property type="entry name" value="Znf_GATA"/>
</dbReference>
<dbReference type="PANTHER" id="PTHR10071:SF281">
    <property type="entry name" value="BOX A-BINDING FACTOR-RELATED"/>
    <property type="match status" value="1"/>
</dbReference>